<evidence type="ECO:0000313" key="1">
    <source>
        <dbReference type="EMBL" id="KWW10890.1"/>
    </source>
</evidence>
<reference evidence="1 2" key="1">
    <citation type="submission" date="2015-11" db="EMBL/GenBank/DDBJ databases">
        <title>Genome Sequence of Bacillus simplex strain VanAntwerpen2.</title>
        <authorList>
            <person name="Couger M.B."/>
        </authorList>
    </citation>
    <scope>NUCLEOTIDE SEQUENCE [LARGE SCALE GENOMIC DNA]</scope>
    <source>
        <strain evidence="1 2">VanAntwerpen02</strain>
    </source>
</reference>
<accession>A0A120GMH4</accession>
<dbReference type="EMBL" id="LNNH01000059">
    <property type="protein sequence ID" value="KWW10890.1"/>
    <property type="molecule type" value="Genomic_DNA"/>
</dbReference>
<dbReference type="Proteomes" id="UP000064189">
    <property type="component" value="Unassembled WGS sequence"/>
</dbReference>
<name>A0A120GMH4_9BACI</name>
<evidence type="ECO:0000313" key="2">
    <source>
        <dbReference type="Proteomes" id="UP000064189"/>
    </source>
</evidence>
<organism evidence="1 2">
    <name type="scientific">Peribacillus simplex</name>
    <dbReference type="NCBI Taxonomy" id="1478"/>
    <lineage>
        <taxon>Bacteria</taxon>
        <taxon>Bacillati</taxon>
        <taxon>Bacillota</taxon>
        <taxon>Bacilli</taxon>
        <taxon>Bacillales</taxon>
        <taxon>Bacillaceae</taxon>
        <taxon>Peribacillus</taxon>
    </lineage>
</organism>
<comment type="caution">
    <text evidence="1">The sequence shown here is derived from an EMBL/GenBank/DDBJ whole genome shotgun (WGS) entry which is preliminary data.</text>
</comment>
<protein>
    <submittedName>
        <fullName evidence="1">Uncharacterized protein</fullName>
    </submittedName>
</protein>
<dbReference type="AlphaFoldDB" id="A0A120GMH4"/>
<dbReference type="RefSeq" id="WP_061144595.1">
    <property type="nucleotide sequence ID" value="NZ_LNNH01000059.1"/>
</dbReference>
<gene>
    <name evidence="1" type="ORF">AS888_10770</name>
</gene>
<keyword evidence="2" id="KW-1185">Reference proteome</keyword>
<sequence>MEPIVAIMKKWTHFLSTVNFKRRAGMVTIGVAAAVLGGNRPDTRGFKTQGNLGVFPTFPCLFVQLKFGLHRHYLQMKRWQVKLKIRLKRRLKARKRKKRIGSKPVVRSLA</sequence>
<proteinExistence type="predicted"/>